<dbReference type="InterPro" id="IPR020839">
    <property type="entry name" value="SCD"/>
</dbReference>
<feature type="region of interest" description="Disordered" evidence="1">
    <location>
        <begin position="1066"/>
        <end position="1157"/>
    </location>
</feature>
<dbReference type="InterPro" id="IPR056396">
    <property type="entry name" value="HEAT_SCC3-SA"/>
</dbReference>
<dbReference type="PANTHER" id="PTHR11199">
    <property type="entry name" value="STROMAL ANTIGEN"/>
    <property type="match status" value="1"/>
</dbReference>
<dbReference type="InterPro" id="IPR039662">
    <property type="entry name" value="Cohesin_Scc3/SA"/>
</dbReference>
<feature type="region of interest" description="Disordered" evidence="1">
    <location>
        <begin position="1042"/>
        <end position="1061"/>
    </location>
</feature>
<feature type="domain" description="SCD" evidence="2">
    <location>
        <begin position="242"/>
        <end position="344"/>
    </location>
</feature>
<dbReference type="Proteomes" id="UP001470230">
    <property type="component" value="Unassembled WGS sequence"/>
</dbReference>
<protein>
    <submittedName>
        <fullName evidence="3">Cohesin subunit SA-3</fullName>
    </submittedName>
</protein>
<dbReference type="PANTHER" id="PTHR11199:SF0">
    <property type="entry name" value="LD34181P-RELATED"/>
    <property type="match status" value="1"/>
</dbReference>
<proteinExistence type="predicted"/>
<comment type="caution">
    <text evidence="3">The sequence shown here is derived from an EMBL/GenBank/DDBJ whole genome shotgun (WGS) entry which is preliminary data.</text>
</comment>
<evidence type="ECO:0000256" key="1">
    <source>
        <dbReference type="SAM" id="MobiDB-lite"/>
    </source>
</evidence>
<evidence type="ECO:0000313" key="4">
    <source>
        <dbReference type="Proteomes" id="UP001470230"/>
    </source>
</evidence>
<feature type="compositionally biased region" description="Polar residues" evidence="1">
    <location>
        <begin position="8"/>
        <end position="23"/>
    </location>
</feature>
<dbReference type="EMBL" id="JAPFFF010000018">
    <property type="protein sequence ID" value="KAK8861017.1"/>
    <property type="molecule type" value="Genomic_DNA"/>
</dbReference>
<dbReference type="InterPro" id="IPR011989">
    <property type="entry name" value="ARM-like"/>
</dbReference>
<dbReference type="Pfam" id="PF24571">
    <property type="entry name" value="HEAT_SCC3-SA"/>
    <property type="match status" value="1"/>
</dbReference>
<dbReference type="Gene3D" id="1.25.10.10">
    <property type="entry name" value="Leucine-rich Repeat Variant"/>
    <property type="match status" value="1"/>
</dbReference>
<reference evidence="3 4" key="1">
    <citation type="submission" date="2024-04" db="EMBL/GenBank/DDBJ databases">
        <title>Tritrichomonas musculus Genome.</title>
        <authorList>
            <person name="Alves-Ferreira E."/>
            <person name="Grigg M."/>
            <person name="Lorenzi H."/>
            <person name="Galac M."/>
        </authorList>
    </citation>
    <scope>NUCLEOTIDE SEQUENCE [LARGE SCALE GENOMIC DNA]</scope>
    <source>
        <strain evidence="3 4">EAF2021</strain>
    </source>
</reference>
<organism evidence="3 4">
    <name type="scientific">Tritrichomonas musculus</name>
    <dbReference type="NCBI Taxonomy" id="1915356"/>
    <lineage>
        <taxon>Eukaryota</taxon>
        <taxon>Metamonada</taxon>
        <taxon>Parabasalia</taxon>
        <taxon>Tritrichomonadida</taxon>
        <taxon>Tritrichomonadidae</taxon>
        <taxon>Tritrichomonas</taxon>
    </lineage>
</organism>
<evidence type="ECO:0000313" key="3">
    <source>
        <dbReference type="EMBL" id="KAK8861017.1"/>
    </source>
</evidence>
<dbReference type="InterPro" id="IPR016024">
    <property type="entry name" value="ARM-type_fold"/>
</dbReference>
<dbReference type="Pfam" id="PF08514">
    <property type="entry name" value="STAG"/>
    <property type="match status" value="1"/>
</dbReference>
<accession>A0ABR2ID69</accession>
<keyword evidence="4" id="KW-1185">Reference proteome</keyword>
<dbReference type="PROSITE" id="PS51425">
    <property type="entry name" value="SCD"/>
    <property type="match status" value="1"/>
</dbReference>
<sequence length="1157" mass="133503">MLTRNKKNQSTSETKLTAENQSPKVPDDIIDFDQLNDPDYQLDIEYSLFDYLTSNDGNGVIKKWSKSFSKKENESEMQSYLELLSFILQISGNRINMNINQIKSNSFDTILKEFIEKAKKSKLCPPLYKFLKSKSKKIISFWKDISESLIANNVFSNDSYKHFMEWISAFNCCKIRVVRLCTTFFICSLFESLANSISWRKGELEKNQQNSKAKQNHQQNSLFEQEISLYLSVANDLYKNLLIVRIRDIDDKIRNLIISSLTNAMIICDVEFLDEQKLKYVGRALNDTSSVNRLDAIKFCEKIVLHVITESSDNGNQNENDETKCTISNKKKSKKKNKSVVLSIEEKNQMNNQIQNVLIEFSEMYSPRIIEMCNDSNEEVSAEAISCLGILIDKKLINLTECPNIQKLISDDSVIIRESAASFVAKRFFSSNENDDIDHFLFFVTNFNIQKELPFIVSSLYPYLKCLKRWDEMCDRLISEENDDQSKVISAILLCSARMVVSQVENCAKRNNSKTKNSQESINSEKAMKKSRKLTTVLIQNLPQLLKAYQSSRNKEIILNLIEVSSLLDLNAISESSCEKQYVKLLNQLHEIFIKCDYNDDKNSNLFNTTFNSIYVLSKSHSQLSEIAQKELDKLSITLSNFGSNEDDNGDERMSSTLAKFTVAARLIDISSNEKLKTKILHKLYQKMKKYDSDSLSESEDNTESEQKDDNEFISNSIECLQHYFKWDLKKVHDFLKNRKIVDEDANEIAEKIEMMKEPYIKEFHEFSTIFSTFLKSEKASYDIKLSAFKSLSAIISLSPILTYETATGLAPPFISTPIVNDDISDSFYSFYHNIDSINMKIELFDSAELPIIVKAIDIGYSAHLFIYNCIASESSSDSWLKNLKESKDNEYIDNLSEKVKKLWKKLSQYRPINGKQLYSAFSFIIEKSPNIKSVDIRRIARFFVGKFRVFDFIKEWSENKDEDEQFLPVTLTFLFGLSENEASQLRGTLSDRFEEVIDKISNGNKLKGKDILKLQVVKKPSKKKKNEMNYRMISKIKKDDKKVFQKQSTAQNNEDDDINDEIEIVESTEDDQIENNGSFDNEKSLDESENVGQNDLDESENVGQNDLDESENIDQNDLDDSDVQEIDFNNTDQETSDSHESEIEFEEPDESFIYNN</sequence>
<dbReference type="SUPFAM" id="SSF48371">
    <property type="entry name" value="ARM repeat"/>
    <property type="match status" value="1"/>
</dbReference>
<gene>
    <name evidence="3" type="ORF">M9Y10_012709</name>
</gene>
<dbReference type="Pfam" id="PF21581">
    <property type="entry name" value="SCD"/>
    <property type="match status" value="1"/>
</dbReference>
<dbReference type="InterPro" id="IPR013721">
    <property type="entry name" value="STAG"/>
</dbReference>
<evidence type="ECO:0000259" key="2">
    <source>
        <dbReference type="PROSITE" id="PS51425"/>
    </source>
</evidence>
<feature type="region of interest" description="Disordered" evidence="1">
    <location>
        <begin position="1"/>
        <end position="24"/>
    </location>
</feature>
<name>A0ABR2ID69_9EUKA</name>
<feature type="compositionally biased region" description="Acidic residues" evidence="1">
    <location>
        <begin position="1096"/>
        <end position="1126"/>
    </location>
</feature>